<evidence type="ECO:0000313" key="2">
    <source>
        <dbReference type="Proteomes" id="UP001141327"/>
    </source>
</evidence>
<sequence length="82" mass="9094">MEKVSIPLNKCHLLLNTGPTCLISVFDQTRSRPNVFACAWVAPCNPIFRTLSDAVLSRNWYSEFPLLGTAARVPKPMSSRAS</sequence>
<protein>
    <submittedName>
        <fullName evidence="1">Uncharacterized protein</fullName>
    </submittedName>
</protein>
<comment type="caution">
    <text evidence="1">The sequence shown here is derived from an EMBL/GenBank/DDBJ whole genome shotgun (WGS) entry which is preliminary data.</text>
</comment>
<accession>A0ABQ8UMU5</accession>
<evidence type="ECO:0000313" key="1">
    <source>
        <dbReference type="EMBL" id="KAJ4460497.1"/>
    </source>
</evidence>
<dbReference type="EMBL" id="JAPMOS010000012">
    <property type="protein sequence ID" value="KAJ4460497.1"/>
    <property type="molecule type" value="Genomic_DNA"/>
</dbReference>
<proteinExistence type="predicted"/>
<reference evidence="1" key="1">
    <citation type="journal article" date="2022" name="bioRxiv">
        <title>Genomics of Preaxostyla Flagellates Illuminates Evolutionary Transitions and the Path Towards Mitochondrial Loss.</title>
        <authorList>
            <person name="Novak L.V.F."/>
            <person name="Treitli S.C."/>
            <person name="Pyrih J."/>
            <person name="Halakuc P."/>
            <person name="Pipaliya S.V."/>
            <person name="Vacek V."/>
            <person name="Brzon O."/>
            <person name="Soukal P."/>
            <person name="Eme L."/>
            <person name="Dacks J.B."/>
            <person name="Karnkowska A."/>
            <person name="Elias M."/>
            <person name="Hampl V."/>
        </authorList>
    </citation>
    <scope>NUCLEOTIDE SEQUENCE</scope>
    <source>
        <strain evidence="1">RCP-MX</strain>
    </source>
</reference>
<name>A0ABQ8UMU5_9EUKA</name>
<dbReference type="Proteomes" id="UP001141327">
    <property type="component" value="Unassembled WGS sequence"/>
</dbReference>
<keyword evidence="2" id="KW-1185">Reference proteome</keyword>
<gene>
    <name evidence="1" type="ORF">PAPYR_3112</name>
</gene>
<organism evidence="1 2">
    <name type="scientific">Paratrimastix pyriformis</name>
    <dbReference type="NCBI Taxonomy" id="342808"/>
    <lineage>
        <taxon>Eukaryota</taxon>
        <taxon>Metamonada</taxon>
        <taxon>Preaxostyla</taxon>
        <taxon>Paratrimastigidae</taxon>
        <taxon>Paratrimastix</taxon>
    </lineage>
</organism>